<feature type="signal peptide" evidence="6">
    <location>
        <begin position="1"/>
        <end position="18"/>
    </location>
</feature>
<reference evidence="7" key="1">
    <citation type="journal article" date="2021" name="PeerJ">
        <title>Extensive microbial diversity within the chicken gut microbiome revealed by metagenomics and culture.</title>
        <authorList>
            <person name="Gilroy R."/>
            <person name="Ravi A."/>
            <person name="Getino M."/>
            <person name="Pursley I."/>
            <person name="Horton D.L."/>
            <person name="Alikhan N.F."/>
            <person name="Baker D."/>
            <person name="Gharbi K."/>
            <person name="Hall N."/>
            <person name="Watson M."/>
            <person name="Adriaenssens E.M."/>
            <person name="Foster-Nyarko E."/>
            <person name="Jarju S."/>
            <person name="Secka A."/>
            <person name="Antonio M."/>
            <person name="Oren A."/>
            <person name="Chaudhuri R.R."/>
            <person name="La Ragione R."/>
            <person name="Hildebrand F."/>
            <person name="Pallen M.J."/>
        </authorList>
    </citation>
    <scope>NUCLEOTIDE SEQUENCE</scope>
    <source>
        <strain evidence="7">CHK179-28034</strain>
    </source>
</reference>
<dbReference type="Gene3D" id="3.40.190.10">
    <property type="entry name" value="Periplasmic binding protein-like II"/>
    <property type="match status" value="2"/>
</dbReference>
<comment type="caution">
    <text evidence="7">The sequence shown here is derived from an EMBL/GenBank/DDBJ whole genome shotgun (WGS) entry which is preliminary data.</text>
</comment>
<comment type="subcellular location">
    <subcellularLocation>
        <location evidence="1">Periplasm</location>
    </subcellularLocation>
</comment>
<dbReference type="AlphaFoldDB" id="A0A9D2EP91"/>
<dbReference type="CDD" id="cd13663">
    <property type="entry name" value="PBP2_PotD_PotF_like_2"/>
    <property type="match status" value="1"/>
</dbReference>
<reference evidence="7" key="2">
    <citation type="submission" date="2021-04" db="EMBL/GenBank/DDBJ databases">
        <authorList>
            <person name="Gilroy R."/>
        </authorList>
    </citation>
    <scope>NUCLEOTIDE SEQUENCE</scope>
    <source>
        <strain evidence="7">CHK179-28034</strain>
    </source>
</reference>
<evidence type="ECO:0000256" key="5">
    <source>
        <dbReference type="PIRSR" id="PIRSR019574-1"/>
    </source>
</evidence>
<dbReference type="SUPFAM" id="SSF53850">
    <property type="entry name" value="Periplasmic binding protein-like II"/>
    <property type="match status" value="1"/>
</dbReference>
<proteinExistence type="predicted"/>
<feature type="chain" id="PRO_5039352357" evidence="6">
    <location>
        <begin position="19"/>
        <end position="352"/>
    </location>
</feature>
<evidence type="ECO:0000256" key="4">
    <source>
        <dbReference type="ARBA" id="ARBA00022764"/>
    </source>
</evidence>
<feature type="binding site" evidence="5">
    <location>
        <position position="88"/>
    </location>
    <ligand>
        <name>spermidine</name>
        <dbReference type="ChEBI" id="CHEBI:57834"/>
    </ligand>
</feature>
<gene>
    <name evidence="7" type="ORF">H9968_13495</name>
</gene>
<evidence type="ECO:0000313" key="7">
    <source>
        <dbReference type="EMBL" id="HIZ40907.1"/>
    </source>
</evidence>
<organism evidence="7 8">
    <name type="scientific">Candidatus Anaerobutyricum stercoris</name>
    <dbReference type="NCBI Taxonomy" id="2838457"/>
    <lineage>
        <taxon>Bacteria</taxon>
        <taxon>Bacillati</taxon>
        <taxon>Bacillota</taxon>
        <taxon>Clostridia</taxon>
        <taxon>Lachnospirales</taxon>
        <taxon>Lachnospiraceae</taxon>
        <taxon>Anaerobutyricum</taxon>
    </lineage>
</organism>
<dbReference type="EMBL" id="DXBR01000124">
    <property type="protein sequence ID" value="HIZ40907.1"/>
    <property type="molecule type" value="Genomic_DNA"/>
</dbReference>
<dbReference type="InterPro" id="IPR001188">
    <property type="entry name" value="Sperm_putr-bd"/>
</dbReference>
<dbReference type="GO" id="GO:0015846">
    <property type="term" value="P:polyamine transport"/>
    <property type="evidence" value="ECO:0007669"/>
    <property type="project" value="InterPro"/>
</dbReference>
<dbReference type="Proteomes" id="UP000824049">
    <property type="component" value="Unassembled WGS sequence"/>
</dbReference>
<protein>
    <submittedName>
        <fullName evidence="7">ABC transporter substrate-binding protein</fullName>
    </submittedName>
</protein>
<dbReference type="Pfam" id="PF13416">
    <property type="entry name" value="SBP_bac_8"/>
    <property type="match status" value="1"/>
</dbReference>
<dbReference type="PANTHER" id="PTHR30222:SF17">
    <property type="entry name" value="SPERMIDINE_PUTRESCINE-BINDING PERIPLASMIC PROTEIN"/>
    <property type="match status" value="1"/>
</dbReference>
<evidence type="ECO:0000256" key="6">
    <source>
        <dbReference type="SAM" id="SignalP"/>
    </source>
</evidence>
<sequence length="352" mass="40650">MKKYCALALAVIGTVAAAAGCAGSAAGEDDNTLVIFNYGDYIERETIQMFEEETGIEVKYEEYITPEDMYTKYQSGGINYDLICTSDYMIERMIRDGEAQVIDTSQMEYMDNMDQKYMDFCKAFDPENQYAIPYFFGTVGILYNEKMVDEEVDSWSVLWNEKYKNQIIMENSVRDAFIVPLKWKGHSINTTDRQALLEAQSLLMEQKPLLAAYLVDETKDAMISGDAALSVIYSGDAVVAIEENEDLTYVVPKEGTNIWFDCWMIPKTARHKEAAEKFIDFMNRPDVAMMNFDYIWYGTPNKAVYEELDEESQQDPTVFPDDETMSKCEVYRYLGEEMDSFYSRLWKELKAY</sequence>
<keyword evidence="4" id="KW-0574">Periplasm</keyword>
<evidence type="ECO:0000256" key="1">
    <source>
        <dbReference type="ARBA" id="ARBA00004418"/>
    </source>
</evidence>
<dbReference type="PANTHER" id="PTHR30222">
    <property type="entry name" value="SPERMIDINE/PUTRESCINE-BINDING PERIPLASMIC PROTEIN"/>
    <property type="match status" value="1"/>
</dbReference>
<evidence type="ECO:0000256" key="2">
    <source>
        <dbReference type="ARBA" id="ARBA00022448"/>
    </source>
</evidence>
<dbReference type="InterPro" id="IPR006059">
    <property type="entry name" value="SBP"/>
</dbReference>
<evidence type="ECO:0000313" key="8">
    <source>
        <dbReference type="Proteomes" id="UP000824049"/>
    </source>
</evidence>
<name>A0A9D2EP91_9FIRM</name>
<keyword evidence="2" id="KW-0813">Transport</keyword>
<dbReference type="GO" id="GO:0042597">
    <property type="term" value="C:periplasmic space"/>
    <property type="evidence" value="ECO:0007669"/>
    <property type="project" value="UniProtKB-SubCell"/>
</dbReference>
<dbReference type="PIRSF" id="PIRSF019574">
    <property type="entry name" value="Periplasmic_polyamine_BP"/>
    <property type="match status" value="1"/>
</dbReference>
<dbReference type="PROSITE" id="PS51257">
    <property type="entry name" value="PROKAR_LIPOPROTEIN"/>
    <property type="match status" value="1"/>
</dbReference>
<dbReference type="GO" id="GO:0019808">
    <property type="term" value="F:polyamine binding"/>
    <property type="evidence" value="ECO:0007669"/>
    <property type="project" value="InterPro"/>
</dbReference>
<keyword evidence="3 6" id="KW-0732">Signal</keyword>
<accession>A0A9D2EP91</accession>
<dbReference type="PRINTS" id="PR00909">
    <property type="entry name" value="SPERMDNBNDNG"/>
</dbReference>
<evidence type="ECO:0000256" key="3">
    <source>
        <dbReference type="ARBA" id="ARBA00022729"/>
    </source>
</evidence>